<dbReference type="Gene3D" id="3.40.50.300">
    <property type="entry name" value="P-loop containing nucleotide triphosphate hydrolases"/>
    <property type="match status" value="1"/>
</dbReference>
<dbReference type="SUPFAM" id="SSF52540">
    <property type="entry name" value="P-loop containing nucleoside triphosphate hydrolases"/>
    <property type="match status" value="1"/>
</dbReference>
<feature type="coiled-coil region" evidence="3">
    <location>
        <begin position="248"/>
        <end position="346"/>
    </location>
</feature>
<evidence type="ECO:0000313" key="5">
    <source>
        <dbReference type="EMBL" id="MCU4754373.1"/>
    </source>
</evidence>
<gene>
    <name evidence="5" type="ORF">OB919_20765</name>
</gene>
<name>A0AAP2ZCC6_9EURY</name>
<sequence>MSSEETILNDIVNELEEIPKFDEDDVEECVELLEEHYKDVSLDDYRIYLDEIFVQNFELVEKKEETLNGQDLLLYGRNRSGKTSFLEALQFNLVGLPENPYRSDYELTNLITDGKSTATTNTYWDRNGDRYEINRILKRERNKLTRYKQPRVTANPGEQTLRADSRDTQAKVSDLIGITPIESRLKERDYDLYRIMGLFFLMSKDWRFFLDWDKSSKMLDILFRVNLTNVINASQKRMEEKYPVSEEAQQASFKLENKKNERDDLKARLEELEQERDKISNELANKQNQLETLEQSITEDREIDYDELQSHKNSLSSKEASLEREVTKISNDLARVNKLINRYEDEDLRDDFEVVGDEVQNLMSVPELCPICSNEVSQDDKEKLLTEHKCPLCYEDMPDDRVRVEKEYQVEESITAIQERQQEKLDDLRSQREELETELETKESKLENTKEQLEEIKDQLEESDVLELDSQREQLQEEVHGLEDRLAQVQGDIRSVKNELQLVTNEVEGLEQVYEEYAENNSKREVLKTFNKVVRNKRDDEQRKLKNNLARVMENLTEYFSEGLYDEVAEIRFPNKGSYRFEVHKADGTTLDSESTQESAAEVVLHALLFHTAVLKELSRTDRNLPFRLFVIDSAFSNEQDVYNKSDLADFLSELPNILEEYQVIMSMAEIDVDTAQFERNYRKIDF</sequence>
<accession>A0AAP2ZCC6</accession>
<dbReference type="GO" id="GO:0016887">
    <property type="term" value="F:ATP hydrolysis activity"/>
    <property type="evidence" value="ECO:0007669"/>
    <property type="project" value="InterPro"/>
</dbReference>
<dbReference type="RefSeq" id="WP_342810675.1">
    <property type="nucleotide sequence ID" value="NZ_JAOPJZ010000040.1"/>
</dbReference>
<evidence type="ECO:0000256" key="2">
    <source>
        <dbReference type="ARBA" id="ARBA00049666"/>
    </source>
</evidence>
<feature type="region of interest" description="Disordered" evidence="4">
    <location>
        <begin position="420"/>
        <end position="445"/>
    </location>
</feature>
<comment type="caution">
    <text evidence="5">The sequence shown here is derived from an EMBL/GenBank/DDBJ whole genome shotgun (WGS) entry which is preliminary data.</text>
</comment>
<keyword evidence="6" id="KW-1185">Reference proteome</keyword>
<dbReference type="AlphaFoldDB" id="A0AAP2ZCC6"/>
<dbReference type="Proteomes" id="UP001321047">
    <property type="component" value="Unassembled WGS sequence"/>
</dbReference>
<proteinExistence type="inferred from homology"/>
<dbReference type="PANTHER" id="PTHR32114">
    <property type="entry name" value="ABC TRANSPORTER ABCH.3"/>
    <property type="match status" value="1"/>
</dbReference>
<evidence type="ECO:0000313" key="6">
    <source>
        <dbReference type="Proteomes" id="UP001321047"/>
    </source>
</evidence>
<reference evidence="5 6" key="1">
    <citation type="submission" date="2022-09" db="EMBL/GenBank/DDBJ databases">
        <title>Enrichment on poylsaccharides allowed isolation of novel metabolic and taxonomic groups of Haloarchaea.</title>
        <authorList>
            <person name="Sorokin D.Y."/>
            <person name="Elcheninov A.G."/>
            <person name="Khizhniak T.V."/>
            <person name="Kolganova T.V."/>
            <person name="Kublanov I.V."/>
        </authorList>
    </citation>
    <scope>NUCLEOTIDE SEQUENCE [LARGE SCALE GENOMIC DNA]</scope>
    <source>
        <strain evidence="5 6">AArc-curdl1</strain>
    </source>
</reference>
<evidence type="ECO:0000256" key="1">
    <source>
        <dbReference type="ARBA" id="ARBA00023054"/>
    </source>
</evidence>
<organism evidence="5 6">
    <name type="scientific">Natronosalvus hydrolyticus</name>
    <dbReference type="NCBI Taxonomy" id="2979988"/>
    <lineage>
        <taxon>Archaea</taxon>
        <taxon>Methanobacteriati</taxon>
        <taxon>Methanobacteriota</taxon>
        <taxon>Stenosarchaea group</taxon>
        <taxon>Halobacteria</taxon>
        <taxon>Halobacteriales</taxon>
        <taxon>Natrialbaceae</taxon>
        <taxon>Natronosalvus</taxon>
    </lineage>
</organism>
<evidence type="ECO:0000256" key="3">
    <source>
        <dbReference type="SAM" id="Coils"/>
    </source>
</evidence>
<dbReference type="InterPro" id="IPR027417">
    <property type="entry name" value="P-loop_NTPase"/>
</dbReference>
<evidence type="ECO:0000256" key="4">
    <source>
        <dbReference type="SAM" id="MobiDB-lite"/>
    </source>
</evidence>
<dbReference type="EMBL" id="JAOPJZ010000040">
    <property type="protein sequence ID" value="MCU4754373.1"/>
    <property type="molecule type" value="Genomic_DNA"/>
</dbReference>
<protein>
    <submittedName>
        <fullName evidence="5">AAA family ATPase</fullName>
    </submittedName>
</protein>
<dbReference type="Gene3D" id="1.10.287.1490">
    <property type="match status" value="2"/>
</dbReference>
<keyword evidence="1 3" id="KW-0175">Coiled coil</keyword>
<dbReference type="PANTHER" id="PTHR32114:SF2">
    <property type="entry name" value="ABC TRANSPORTER ABCH.3"/>
    <property type="match status" value="1"/>
</dbReference>
<dbReference type="GO" id="GO:0006302">
    <property type="term" value="P:double-strand break repair"/>
    <property type="evidence" value="ECO:0007669"/>
    <property type="project" value="InterPro"/>
</dbReference>
<comment type="similarity">
    <text evidence="2">Belongs to the Sph1/Sph2 family.</text>
</comment>